<feature type="domain" description="DUF1648" evidence="2">
    <location>
        <begin position="27"/>
        <end position="64"/>
    </location>
</feature>
<dbReference type="EMBL" id="VLKF01000001">
    <property type="protein sequence ID" value="TWH73735.1"/>
    <property type="molecule type" value="Genomic_DNA"/>
</dbReference>
<organism evidence="3 4">
    <name type="scientific">Modestobacter roseus</name>
    <dbReference type="NCBI Taxonomy" id="1181884"/>
    <lineage>
        <taxon>Bacteria</taxon>
        <taxon>Bacillati</taxon>
        <taxon>Actinomycetota</taxon>
        <taxon>Actinomycetes</taxon>
        <taxon>Geodermatophilales</taxon>
        <taxon>Geodermatophilaceae</taxon>
        <taxon>Modestobacter</taxon>
    </lineage>
</organism>
<keyword evidence="1" id="KW-0472">Membrane</keyword>
<comment type="caution">
    <text evidence="3">The sequence shown here is derived from an EMBL/GenBank/DDBJ whole genome shotgun (WGS) entry which is preliminary data.</text>
</comment>
<feature type="transmembrane region" description="Helical" evidence="1">
    <location>
        <begin position="12"/>
        <end position="33"/>
    </location>
</feature>
<evidence type="ECO:0000256" key="1">
    <source>
        <dbReference type="SAM" id="Phobius"/>
    </source>
</evidence>
<evidence type="ECO:0000313" key="3">
    <source>
        <dbReference type="EMBL" id="TWH73735.1"/>
    </source>
</evidence>
<sequence>MSGRGNRRLRELAAGAAPVAGWAVGVALVASWTAELPARVAVHWGPDGRADGFGGPVSTVLLTGVVAGLAALATAGVLRARRFAVPERRLLVGSAAGTAFFCVALLVGALAGQRGLADPAAAPSPTVPALVAAVLAVAGGAVVARLLPADPPGAAHARTAPPATAPRLPLAEGERAVWSGFTTMQPAGLAVLVTTGLVLGGLVVVGVAPVPLLLAPALLLVIGLVVGSARVWVDERGLTVRSPLGRPTWSVPLAEVAEAGVTDVRPFREFGGWGYRVGRDGRAGIVLRAGEALEVTRGDGRRFVVTVPGAAQAAALLNSLATRQRT</sequence>
<dbReference type="OrthoDB" id="3178004at2"/>
<feature type="transmembrane region" description="Helical" evidence="1">
    <location>
        <begin position="213"/>
        <end position="233"/>
    </location>
</feature>
<evidence type="ECO:0000259" key="2">
    <source>
        <dbReference type="Pfam" id="PF07853"/>
    </source>
</evidence>
<dbReference type="Proteomes" id="UP000321490">
    <property type="component" value="Unassembled WGS sequence"/>
</dbReference>
<feature type="transmembrane region" description="Helical" evidence="1">
    <location>
        <begin position="90"/>
        <end position="110"/>
    </location>
</feature>
<evidence type="ECO:0000313" key="4">
    <source>
        <dbReference type="Proteomes" id="UP000321490"/>
    </source>
</evidence>
<keyword evidence="1" id="KW-0812">Transmembrane</keyword>
<proteinExistence type="predicted"/>
<reference evidence="3 4" key="1">
    <citation type="submission" date="2019-07" db="EMBL/GenBank/DDBJ databases">
        <title>R&amp;d 2014.</title>
        <authorList>
            <person name="Klenk H.-P."/>
        </authorList>
    </citation>
    <scope>NUCLEOTIDE SEQUENCE [LARGE SCALE GENOMIC DNA]</scope>
    <source>
        <strain evidence="3 4">DSM 45764</strain>
    </source>
</reference>
<dbReference type="AlphaFoldDB" id="A0A562ISN2"/>
<gene>
    <name evidence="3" type="ORF">JD78_02259</name>
</gene>
<dbReference type="RefSeq" id="WP_153357693.1">
    <property type="nucleotide sequence ID" value="NZ_JABGDC010000027.1"/>
</dbReference>
<dbReference type="Pfam" id="PF07853">
    <property type="entry name" value="DUF1648"/>
    <property type="match status" value="1"/>
</dbReference>
<accession>A0A562ISN2</accession>
<feature type="transmembrane region" description="Helical" evidence="1">
    <location>
        <begin position="130"/>
        <end position="148"/>
    </location>
</feature>
<keyword evidence="4" id="KW-1185">Reference proteome</keyword>
<name>A0A562ISN2_9ACTN</name>
<protein>
    <submittedName>
        <fullName evidence="3">Uncharacterized protein DUF1648</fullName>
    </submittedName>
</protein>
<feature type="transmembrane region" description="Helical" evidence="1">
    <location>
        <begin position="53"/>
        <end position="78"/>
    </location>
</feature>
<feature type="transmembrane region" description="Helical" evidence="1">
    <location>
        <begin position="187"/>
        <end position="207"/>
    </location>
</feature>
<keyword evidence="1" id="KW-1133">Transmembrane helix</keyword>
<dbReference type="InterPro" id="IPR012867">
    <property type="entry name" value="DUF1648"/>
</dbReference>